<feature type="transmembrane region" description="Helical" evidence="4">
    <location>
        <begin position="265"/>
        <end position="285"/>
    </location>
</feature>
<evidence type="ECO:0000259" key="5">
    <source>
        <dbReference type="PROSITE" id="PS50893"/>
    </source>
</evidence>
<evidence type="ECO:0000256" key="2">
    <source>
        <dbReference type="ARBA" id="ARBA00022840"/>
    </source>
</evidence>
<feature type="transmembrane region" description="Helical" evidence="4">
    <location>
        <begin position="1408"/>
        <end position="1429"/>
    </location>
</feature>
<feature type="transmembrane region" description="Helical" evidence="4">
    <location>
        <begin position="399"/>
        <end position="419"/>
    </location>
</feature>
<dbReference type="GO" id="GO:0016020">
    <property type="term" value="C:membrane"/>
    <property type="evidence" value="ECO:0007669"/>
    <property type="project" value="InterPro"/>
</dbReference>
<dbReference type="PANTHER" id="PTHR19229:SF250">
    <property type="entry name" value="ABC TRANSPORTER DOMAIN-CONTAINING PROTEIN-RELATED"/>
    <property type="match status" value="1"/>
</dbReference>
<feature type="transmembrane region" description="Helical" evidence="4">
    <location>
        <begin position="1034"/>
        <end position="1053"/>
    </location>
</feature>
<feature type="transmembrane region" description="Helical" evidence="4">
    <location>
        <begin position="347"/>
        <end position="368"/>
    </location>
</feature>
<dbReference type="InterPro" id="IPR003439">
    <property type="entry name" value="ABC_transporter-like_ATP-bd"/>
</dbReference>
<feature type="compositionally biased region" description="Polar residues" evidence="3">
    <location>
        <begin position="621"/>
        <end position="636"/>
    </location>
</feature>
<keyword evidence="2 7" id="KW-0067">ATP-binding</keyword>
<feature type="compositionally biased region" description="Low complexity" evidence="3">
    <location>
        <begin position="575"/>
        <end position="590"/>
    </location>
</feature>
<accession>A0A6J1LSU6</accession>
<sequence length="1836" mass="210446">MPCKRSTCSTFRLVVSKYFKKQRKYKGTFLTAMVMPIIFSLFIILVRYTPNINDIENQSTQAIQYEVWWQELIEKINKRRERMIKEDRSFKSNVFVPHIGVGYAPNTTAGIRRLVERALSGMSLKLDEIYGYSSCDEMRIRSQMKYFIASLCFHDISESIRGLPVKLNFSILMSSELRYYDNTWIGDSWHIDLTLDTHPSTISDTANITTASNYVREGFISLQHSVSLQYLKMASGDAELPTVILRPFKLNNTVHELIAEGVDSAVLVLIIGFMFPVAILTKEIVEERELSYHYALHRITSRTLWQLAAWYCNSFILQLISCAIFILVLKVEWTVNTAVFKKCPWSILMLFFLCYVISVSAFCLMMAVIISTTKLVVIIIPIYWIIAPLPLLSGQSLDTSLSSIVLAMTSYLLCNVTMYRGLKRMLSLENHLYTLSSKEYLISTLVTSDITLLHLIVCFLGQTILYLILAILLDQNIVPWVRKLIKCLPCRHQAWRTRRWLRRRRRRKRKMLELDQDQVMTKKLPAAISPIIDYQNEKISQTVDLHPQQTSQIIPGRLSGQSKRRNSVSPQIFPSNKSSESESGSTSESSDPVVRAGQHQNVLDKQLVVWLSNSGMRTRFGSKSSYKLDAGSSQSFDKPKGSIENVDGYENSEEETEIKGRIVIEFINVWKKFHKTYVVRNFSLQVYENQLMVLLGHNAAGKTTIFNMTCGRTLPSYGSILINGHSVVNHPVRALQHVGISLQSLNIFTEFTFTEQLTYICRLRGLTLLQATNDITDYLNTLHAENLAQLPVQQLTIGHRRLLQVLCAFAGRTKIVLLDRPMEGVDAEQRRHFYIFINRERIKRTILITTNYPHVASNLGDRIAILISGRLFACGLEKSLMHQNRHAYRLVCYLGVKCNFQLLINFLNHHVPDLKVQLKMGDIAIFSVEHAEMNSLYKLINLVDSKMNTLHLDSIKLLTTGLDEILLKALMHTSKRSTGQLTNILPKLANRIRIIEETRPRTKVGCFVANIRKCLGHIQVVLSKRFLIDTRCCLVPVLQIMLPTLFCILCLIMPHLTKNRMRLPTTTMTLGILKRTTILLSQRANREPVREASKHYLHFATEDQPIIDLEPSEDPLSYIKWYTSKNLIITDLNFAIAAIFQDQVVEALYNNNLMHSAPVSLNLVMNALAVGFVHPTAEIAVQMELMAHSTLHTFIFSDSFNDVDWVIPLTLSLCFCYIWALPLLDFGLGHETAYNRLEVISGMRFGTLCIAYFIYGILVILISIVALNGIMFACYRSLPMDMYFNFIFNYTILVSGACIMSINILFSFWLAELRIGYILLIAFYSIGIVFHLSASEVEIFKEYGDIAKLNMFPNYALFNNLMRLNYFIEITELCKDDVTYKTSVFLEHCDKQPNCCYELNLSDLHMDLTFFTFVSIILIWGFVYIRYGLIAAKRKPPRRRDDIKKDIDPDSCFDQSVLHFSNKTESDNSWIREKIRVRTVERPLIQTKALYVENLAVFFRTHVVLKNINMLVERYQIMSVVGVNGSGKTVLVKTILGANHQSAGSISSFGHHSYQYSENENYKLIGYCAQDNTIKEALTVVEYIQAVLTIRGLKPAQALEETINLLTIFNLYSSRYILLPHCSRGVLKRVSLAISLIGYAGLILMDEPFAYLDLSSQISIYSLIHSQCSQGQAVLFTTSDTKHCDVASRAAVLNRTNLCVIGDRNELQVKHFMDFIVVRARIKMRRLRAPSLNDDDADLSELYKFRDIRQNKMYFEYCSIIEQYFPHAIVKNMNNHIATFWLSRNMYTMSLVMETLHNNSEIFFPFKISAPFLKSLFINIVGKKSQDVQILEDEDI</sequence>
<feature type="transmembrane region" description="Helical" evidence="4">
    <location>
        <begin position="305"/>
        <end position="327"/>
    </location>
</feature>
<keyword evidence="6" id="KW-1185">Reference proteome</keyword>
<feature type="region of interest" description="Disordered" evidence="3">
    <location>
        <begin position="545"/>
        <end position="597"/>
    </location>
</feature>
<feature type="transmembrane region" description="Helical" evidence="4">
    <location>
        <begin position="375"/>
        <end position="393"/>
    </location>
</feature>
<protein>
    <submittedName>
        <fullName evidence="7">ATP-binding cassette sub-family A member 3 isoform X1</fullName>
    </submittedName>
</protein>
<dbReference type="GO" id="GO:0005524">
    <property type="term" value="F:ATP binding"/>
    <property type="evidence" value="ECO:0007669"/>
    <property type="project" value="UniProtKB-KW"/>
</dbReference>
<dbReference type="Pfam" id="PF00005">
    <property type="entry name" value="ABC_tran"/>
    <property type="match status" value="2"/>
</dbReference>
<dbReference type="PROSITE" id="PS50893">
    <property type="entry name" value="ABC_TRANSPORTER_2"/>
    <property type="match status" value="2"/>
</dbReference>
<feature type="transmembrane region" description="Helical" evidence="4">
    <location>
        <begin position="1245"/>
        <end position="1267"/>
    </location>
</feature>
<feature type="transmembrane region" description="Helical" evidence="4">
    <location>
        <begin position="1317"/>
        <end position="1334"/>
    </location>
</feature>
<feature type="region of interest" description="Disordered" evidence="3">
    <location>
        <begin position="621"/>
        <end position="648"/>
    </location>
</feature>
<gene>
    <name evidence="7" type="primary">LOC111598446</name>
</gene>
<keyword evidence="1" id="KW-0547">Nucleotide-binding</keyword>
<feature type="domain" description="ABC transporter" evidence="5">
    <location>
        <begin position="1490"/>
        <end position="1720"/>
    </location>
</feature>
<dbReference type="PANTHER" id="PTHR19229">
    <property type="entry name" value="ATP-BINDING CASSETTE TRANSPORTER SUBFAMILY A ABCA"/>
    <property type="match status" value="1"/>
</dbReference>
<dbReference type="RefSeq" id="XP_023169457.2">
    <property type="nucleotide sequence ID" value="XM_023313689.2"/>
</dbReference>
<proteinExistence type="predicted"/>
<dbReference type="InterPro" id="IPR026082">
    <property type="entry name" value="ABCA"/>
</dbReference>
<dbReference type="GeneID" id="111598446"/>
<feature type="transmembrane region" description="Helical" evidence="4">
    <location>
        <begin position="27"/>
        <end position="48"/>
    </location>
</feature>
<feature type="transmembrane region" description="Helical" evidence="4">
    <location>
        <begin position="1163"/>
        <end position="1185"/>
    </location>
</feature>
<dbReference type="InterPro" id="IPR027417">
    <property type="entry name" value="P-loop_NTPase"/>
</dbReference>
<evidence type="ECO:0000256" key="4">
    <source>
        <dbReference type="SAM" id="Phobius"/>
    </source>
</evidence>
<dbReference type="GO" id="GO:0140359">
    <property type="term" value="F:ABC-type transporter activity"/>
    <property type="evidence" value="ECO:0007669"/>
    <property type="project" value="InterPro"/>
</dbReference>
<keyword evidence="4" id="KW-0472">Membrane</keyword>
<dbReference type="SUPFAM" id="SSF52540">
    <property type="entry name" value="P-loop containing nucleoside triphosphate hydrolases"/>
    <property type="match status" value="2"/>
</dbReference>
<evidence type="ECO:0000256" key="3">
    <source>
        <dbReference type="SAM" id="MobiDB-lite"/>
    </source>
</evidence>
<evidence type="ECO:0000256" key="1">
    <source>
        <dbReference type="ARBA" id="ARBA00022741"/>
    </source>
</evidence>
<feature type="transmembrane region" description="Helical" evidence="4">
    <location>
        <begin position="1205"/>
        <end position="1224"/>
    </location>
</feature>
<evidence type="ECO:0000313" key="6">
    <source>
        <dbReference type="Proteomes" id="UP000504633"/>
    </source>
</evidence>
<keyword evidence="4" id="KW-1133">Transmembrane helix</keyword>
<reference evidence="7" key="1">
    <citation type="submission" date="2025-08" db="UniProtKB">
        <authorList>
            <consortium name="RefSeq"/>
        </authorList>
    </citation>
    <scope>IDENTIFICATION</scope>
    <source>
        <strain evidence="7">15085-1641.00</strain>
        <tissue evidence="7">Whole body</tissue>
    </source>
</reference>
<feature type="domain" description="ABC transporter" evidence="5">
    <location>
        <begin position="664"/>
        <end position="893"/>
    </location>
</feature>
<dbReference type="KEGG" id="dhe:111598446"/>
<organism evidence="6 7">
    <name type="scientific">Drosophila hydei</name>
    <name type="common">Fruit fly</name>
    <dbReference type="NCBI Taxonomy" id="7224"/>
    <lineage>
        <taxon>Eukaryota</taxon>
        <taxon>Metazoa</taxon>
        <taxon>Ecdysozoa</taxon>
        <taxon>Arthropoda</taxon>
        <taxon>Hexapoda</taxon>
        <taxon>Insecta</taxon>
        <taxon>Pterygota</taxon>
        <taxon>Neoptera</taxon>
        <taxon>Endopterygota</taxon>
        <taxon>Diptera</taxon>
        <taxon>Brachycera</taxon>
        <taxon>Muscomorpha</taxon>
        <taxon>Ephydroidea</taxon>
        <taxon>Drosophilidae</taxon>
        <taxon>Drosophila</taxon>
    </lineage>
</organism>
<feature type="transmembrane region" description="Helical" evidence="4">
    <location>
        <begin position="1287"/>
        <end position="1310"/>
    </location>
</feature>
<dbReference type="Proteomes" id="UP000504633">
    <property type="component" value="Unplaced"/>
</dbReference>
<feature type="transmembrane region" description="Helical" evidence="4">
    <location>
        <begin position="440"/>
        <end position="473"/>
    </location>
</feature>
<dbReference type="Gene3D" id="3.40.50.300">
    <property type="entry name" value="P-loop containing nucleotide triphosphate hydrolases"/>
    <property type="match status" value="2"/>
</dbReference>
<dbReference type="GO" id="GO:0016887">
    <property type="term" value="F:ATP hydrolysis activity"/>
    <property type="evidence" value="ECO:0007669"/>
    <property type="project" value="InterPro"/>
</dbReference>
<dbReference type="OrthoDB" id="7857434at2759"/>
<dbReference type="InterPro" id="IPR003593">
    <property type="entry name" value="AAA+_ATPase"/>
</dbReference>
<evidence type="ECO:0000313" key="7">
    <source>
        <dbReference type="RefSeq" id="XP_023169457.2"/>
    </source>
</evidence>
<dbReference type="GO" id="GO:0005319">
    <property type="term" value="F:lipid transporter activity"/>
    <property type="evidence" value="ECO:0007669"/>
    <property type="project" value="TreeGrafter"/>
</dbReference>
<dbReference type="SMART" id="SM00382">
    <property type="entry name" value="AAA"/>
    <property type="match status" value="2"/>
</dbReference>
<name>A0A6J1LSU6_DROHY</name>
<keyword evidence="4" id="KW-0812">Transmembrane</keyword>